<comment type="caution">
    <text evidence="2">The sequence shown here is derived from an EMBL/GenBank/DDBJ whole genome shotgun (WGS) entry which is preliminary data.</text>
</comment>
<dbReference type="EMBL" id="LAZR01000913">
    <property type="protein sequence ID" value="KKN54773.1"/>
    <property type="molecule type" value="Genomic_DNA"/>
</dbReference>
<sequence>MPLFNISNATSTINFLELAQEINILSSGVFGIMFLITIGSLMFLTIRVRTDIDNNVLIAATMWFMAIFATLFRAMDIVNNEVLIVVLVGAIASVGLLWARAD</sequence>
<feature type="transmembrane region" description="Helical" evidence="1">
    <location>
        <begin position="24"/>
        <end position="44"/>
    </location>
</feature>
<name>A0A0F9UMF2_9ZZZZ</name>
<evidence type="ECO:0000256" key="1">
    <source>
        <dbReference type="SAM" id="Phobius"/>
    </source>
</evidence>
<organism evidence="2">
    <name type="scientific">marine sediment metagenome</name>
    <dbReference type="NCBI Taxonomy" id="412755"/>
    <lineage>
        <taxon>unclassified sequences</taxon>
        <taxon>metagenomes</taxon>
        <taxon>ecological metagenomes</taxon>
    </lineage>
</organism>
<proteinExistence type="predicted"/>
<feature type="transmembrane region" description="Helical" evidence="1">
    <location>
        <begin position="56"/>
        <end position="75"/>
    </location>
</feature>
<feature type="transmembrane region" description="Helical" evidence="1">
    <location>
        <begin position="81"/>
        <end position="99"/>
    </location>
</feature>
<dbReference type="AlphaFoldDB" id="A0A0F9UMF2"/>
<gene>
    <name evidence="2" type="ORF">LCGC14_0589250</name>
</gene>
<protein>
    <submittedName>
        <fullName evidence="2">Uncharacterized protein</fullName>
    </submittedName>
</protein>
<reference evidence="2" key="1">
    <citation type="journal article" date="2015" name="Nature">
        <title>Complex archaea that bridge the gap between prokaryotes and eukaryotes.</title>
        <authorList>
            <person name="Spang A."/>
            <person name="Saw J.H."/>
            <person name="Jorgensen S.L."/>
            <person name="Zaremba-Niedzwiedzka K."/>
            <person name="Martijn J."/>
            <person name="Lind A.E."/>
            <person name="van Eijk R."/>
            <person name="Schleper C."/>
            <person name="Guy L."/>
            <person name="Ettema T.J."/>
        </authorList>
    </citation>
    <scope>NUCLEOTIDE SEQUENCE</scope>
</reference>
<keyword evidence="1" id="KW-0812">Transmembrane</keyword>
<keyword evidence="1" id="KW-1133">Transmembrane helix</keyword>
<evidence type="ECO:0000313" key="2">
    <source>
        <dbReference type="EMBL" id="KKN54773.1"/>
    </source>
</evidence>
<accession>A0A0F9UMF2</accession>
<keyword evidence="1" id="KW-0472">Membrane</keyword>